<evidence type="ECO:0000256" key="4">
    <source>
        <dbReference type="ARBA" id="ARBA00022824"/>
    </source>
</evidence>
<evidence type="ECO:0000256" key="2">
    <source>
        <dbReference type="ARBA" id="ARBA00009096"/>
    </source>
</evidence>
<dbReference type="GO" id="GO:0005789">
    <property type="term" value="C:endoplasmic reticulum membrane"/>
    <property type="evidence" value="ECO:0007669"/>
    <property type="project" value="UniProtKB-SubCell"/>
</dbReference>
<evidence type="ECO:0000256" key="3">
    <source>
        <dbReference type="ARBA" id="ARBA00022692"/>
    </source>
</evidence>
<proteinExistence type="inferred from homology"/>
<dbReference type="eggNOG" id="KOG0012">
    <property type="taxonomic scope" value="Eukaryota"/>
</dbReference>
<dbReference type="AlphaFoldDB" id="U9UWR0"/>
<gene>
    <name evidence="9" type="ORF">GLOINDRAFT_90582</name>
</gene>
<organism evidence="9">
    <name type="scientific">Rhizophagus irregularis (strain DAOM 181602 / DAOM 197198 / MUCL 43194)</name>
    <name type="common">Arbuscular mycorrhizal fungus</name>
    <name type="synonym">Glomus intraradices</name>
    <dbReference type="NCBI Taxonomy" id="747089"/>
    <lineage>
        <taxon>Eukaryota</taxon>
        <taxon>Fungi</taxon>
        <taxon>Fungi incertae sedis</taxon>
        <taxon>Mucoromycota</taxon>
        <taxon>Glomeromycotina</taxon>
        <taxon>Glomeromycetes</taxon>
        <taxon>Glomerales</taxon>
        <taxon>Glomeraceae</taxon>
        <taxon>Rhizophagus</taxon>
    </lineage>
</organism>
<feature type="transmembrane region" description="Helical" evidence="7">
    <location>
        <begin position="134"/>
        <end position="150"/>
    </location>
</feature>
<dbReference type="InterPro" id="IPR016964">
    <property type="entry name" value="Sigma2_recept"/>
</dbReference>
<keyword evidence="5 7" id="KW-1133">Transmembrane helix</keyword>
<dbReference type="InterPro" id="IPR033118">
    <property type="entry name" value="EXPERA"/>
</dbReference>
<evidence type="ECO:0000256" key="7">
    <source>
        <dbReference type="PIRNR" id="PIRNR031032"/>
    </source>
</evidence>
<keyword evidence="3 7" id="KW-0812">Transmembrane</keyword>
<feature type="transmembrane region" description="Helical" evidence="7">
    <location>
        <begin position="103"/>
        <end position="122"/>
    </location>
</feature>
<dbReference type="PIRSF" id="PIRSF031032">
    <property type="entry name" value="TMP_97_prd"/>
    <property type="match status" value="1"/>
</dbReference>
<feature type="transmembrane region" description="Helical" evidence="7">
    <location>
        <begin position="12"/>
        <end position="33"/>
    </location>
</feature>
<evidence type="ECO:0000256" key="6">
    <source>
        <dbReference type="ARBA" id="ARBA00023136"/>
    </source>
</evidence>
<protein>
    <recommendedName>
        <fullName evidence="7">Efficient mitochondria targeting-associated protein 19</fullName>
    </recommendedName>
</protein>
<reference evidence="9" key="1">
    <citation type="submission" date="2013-07" db="EMBL/GenBank/DDBJ databases">
        <title>The genome of an arbuscular mycorrhizal fungus provides insights into the evolution of the oldest plant symbiosis.</title>
        <authorList>
            <consortium name="DOE Joint Genome Institute"/>
            <person name="Tisserant E."/>
            <person name="Malbreil M."/>
            <person name="Kuo A."/>
            <person name="Kohler A."/>
            <person name="Symeonidi A."/>
            <person name="Balestrini R."/>
            <person name="Charron P."/>
            <person name="Duensing N."/>
            <person name="Frei-dit-Frey N."/>
            <person name="Gianinazzi-Pearson V."/>
            <person name="Gilbert B."/>
            <person name="Handa Y."/>
            <person name="Hijri M."/>
            <person name="Kaul R."/>
            <person name="Kawaguchi M."/>
            <person name="Krajinski F."/>
            <person name="Lammers P."/>
            <person name="Lapierre D."/>
            <person name="Masclaux F.G."/>
            <person name="Murat C."/>
            <person name="Morin E."/>
            <person name="Ndikumana S."/>
            <person name="Pagni M."/>
            <person name="Petitpierre D."/>
            <person name="Requena N."/>
            <person name="Rosikiewicz P."/>
            <person name="Riley R."/>
            <person name="Saito K."/>
            <person name="San Clemente H."/>
            <person name="Shapiro H."/>
            <person name="van Tuinen D."/>
            <person name="Becard G."/>
            <person name="Bonfante P."/>
            <person name="Paszkowski U."/>
            <person name="Shachar-Hill Y."/>
            <person name="Young J.P."/>
            <person name="Sanders I.R."/>
            <person name="Henrissat B."/>
            <person name="Rensing S.A."/>
            <person name="Grigoriev I.V."/>
            <person name="Corradi N."/>
            <person name="Roux C."/>
            <person name="Martin F."/>
        </authorList>
    </citation>
    <scope>NUCLEOTIDE SEQUENCE</scope>
    <source>
        <strain evidence="9">DAOM 197198</strain>
    </source>
</reference>
<sequence>MTSITSRPLDLIFFVYFVTHIFPTIFLDSYLVLSPLAPNFLKSINQWYTENFNDPFFVNSPIWFKGFAHIEFLIHLPFFFYVSIGLWKVHFIKDTATIRLPMLIYSSHVTTTTFTCLVELLFNEHGGLTNSQRNLLIFFYFPYFLIPLNTHGRKFDFAN</sequence>
<dbReference type="VEuPathDB" id="FungiDB:RhiirFUN_019750"/>
<comment type="similarity">
    <text evidence="2">Belongs to the TMEM97/sigma-2 receptor family.</text>
</comment>
<dbReference type="Pfam" id="PF05241">
    <property type="entry name" value="EBP"/>
    <property type="match status" value="1"/>
</dbReference>
<name>U9UWR0_RHIID</name>
<dbReference type="HOGENOM" id="CLU_086812_3_0_1"/>
<dbReference type="InterPro" id="IPR051987">
    <property type="entry name" value="Sigma-2_receptor-like"/>
</dbReference>
<evidence type="ECO:0000256" key="1">
    <source>
        <dbReference type="ARBA" id="ARBA00004477"/>
    </source>
</evidence>
<keyword evidence="6 7" id="KW-0472">Membrane</keyword>
<keyword evidence="4 7" id="KW-0256">Endoplasmic reticulum</keyword>
<evidence type="ECO:0000313" key="9">
    <source>
        <dbReference type="EMBL" id="ESA24162.1"/>
    </source>
</evidence>
<accession>U9UWR0</accession>
<dbReference type="PROSITE" id="PS51751">
    <property type="entry name" value="EXPERA"/>
    <property type="match status" value="1"/>
</dbReference>
<evidence type="ECO:0000256" key="5">
    <source>
        <dbReference type="ARBA" id="ARBA00022989"/>
    </source>
</evidence>
<dbReference type="PANTHER" id="PTHR31204:SF1">
    <property type="entry name" value="SIGMA INTRACELLULAR RECEPTOR 2"/>
    <property type="match status" value="1"/>
</dbReference>
<comment type="subcellular location">
    <subcellularLocation>
        <location evidence="1">Endoplasmic reticulum membrane</location>
        <topology evidence="1">Multi-pass membrane protein</topology>
    </subcellularLocation>
</comment>
<feature type="domain" description="EXPERA" evidence="8">
    <location>
        <begin position="9"/>
        <end position="151"/>
    </location>
</feature>
<feature type="transmembrane region" description="Helical" evidence="7">
    <location>
        <begin position="62"/>
        <end position="82"/>
    </location>
</feature>
<evidence type="ECO:0000259" key="8">
    <source>
        <dbReference type="PROSITE" id="PS51751"/>
    </source>
</evidence>
<dbReference type="EMBL" id="KI274167">
    <property type="protein sequence ID" value="ESA24162.1"/>
    <property type="molecule type" value="Genomic_DNA"/>
</dbReference>
<dbReference type="PANTHER" id="PTHR31204">
    <property type="entry name" value="SIGMA INTRACELLULAR RECEPTOR 2"/>
    <property type="match status" value="1"/>
</dbReference>